<dbReference type="InterPro" id="IPR037401">
    <property type="entry name" value="SnoaL-like"/>
</dbReference>
<proteinExistence type="predicted"/>
<sequence>MSDTAGALTPERVEAAYGVLGSGDRAAIEEYWDPEMTWEAAGHARTSGVHAGLDNFLLFMKTMGELTGNSLKGEFKEILVGDGIAVAVTHNTATRAGDPSRKLDIDEIHHLRWRDGRIIEGKGAMFGTGTAEFEQFLA</sequence>
<dbReference type="RefSeq" id="WP_106248799.1">
    <property type="nucleotide sequence ID" value="NZ_PVZC01000006.1"/>
</dbReference>
<dbReference type="OrthoDB" id="8375282at2"/>
<reference evidence="2 3" key="1">
    <citation type="submission" date="2018-03" db="EMBL/GenBank/DDBJ databases">
        <title>Genomic Encyclopedia of Archaeal and Bacterial Type Strains, Phase II (KMG-II): from individual species to whole genera.</title>
        <authorList>
            <person name="Goeker M."/>
        </authorList>
    </citation>
    <scope>NUCLEOTIDE SEQUENCE [LARGE SCALE GENOMIC DNA]</scope>
    <source>
        <strain evidence="2 3">DSM 45601</strain>
    </source>
</reference>
<feature type="domain" description="SnoaL-like" evidence="1">
    <location>
        <begin position="13"/>
        <end position="120"/>
    </location>
</feature>
<evidence type="ECO:0000259" key="1">
    <source>
        <dbReference type="Pfam" id="PF12680"/>
    </source>
</evidence>
<name>A0A2T0Q051_9ACTN</name>
<dbReference type="Gene3D" id="3.10.450.50">
    <property type="match status" value="1"/>
</dbReference>
<accession>A0A2T0Q051</accession>
<dbReference type="InterPro" id="IPR032710">
    <property type="entry name" value="NTF2-like_dom_sf"/>
</dbReference>
<comment type="caution">
    <text evidence="2">The sequence shown here is derived from an EMBL/GenBank/DDBJ whole genome shotgun (WGS) entry which is preliminary data.</text>
</comment>
<gene>
    <name evidence="2" type="ORF">CLV72_106121</name>
</gene>
<dbReference type="Pfam" id="PF12680">
    <property type="entry name" value="SnoaL_2"/>
    <property type="match status" value="1"/>
</dbReference>
<dbReference type="SUPFAM" id="SSF54427">
    <property type="entry name" value="NTF2-like"/>
    <property type="match status" value="1"/>
</dbReference>
<organism evidence="2 3">
    <name type="scientific">Allonocardiopsis opalescens</name>
    <dbReference type="NCBI Taxonomy" id="1144618"/>
    <lineage>
        <taxon>Bacteria</taxon>
        <taxon>Bacillati</taxon>
        <taxon>Actinomycetota</taxon>
        <taxon>Actinomycetes</taxon>
        <taxon>Streptosporangiales</taxon>
        <taxon>Allonocardiopsis</taxon>
    </lineage>
</organism>
<evidence type="ECO:0000313" key="2">
    <source>
        <dbReference type="EMBL" id="PRX97085.1"/>
    </source>
</evidence>
<evidence type="ECO:0000313" key="3">
    <source>
        <dbReference type="Proteomes" id="UP000237846"/>
    </source>
</evidence>
<keyword evidence="3" id="KW-1185">Reference proteome</keyword>
<dbReference type="Proteomes" id="UP000237846">
    <property type="component" value="Unassembled WGS sequence"/>
</dbReference>
<protein>
    <recommendedName>
        <fullName evidence="1">SnoaL-like domain-containing protein</fullName>
    </recommendedName>
</protein>
<dbReference type="AlphaFoldDB" id="A0A2T0Q051"/>
<dbReference type="EMBL" id="PVZC01000006">
    <property type="protein sequence ID" value="PRX97085.1"/>
    <property type="molecule type" value="Genomic_DNA"/>
</dbReference>